<feature type="transmembrane region" description="Helical" evidence="6">
    <location>
        <begin position="221"/>
        <end position="240"/>
    </location>
</feature>
<organism evidence="8 9">
    <name type="scientific">Idiomarina tyrosinivorans</name>
    <dbReference type="NCBI Taxonomy" id="1445662"/>
    <lineage>
        <taxon>Bacteria</taxon>
        <taxon>Pseudomonadati</taxon>
        <taxon>Pseudomonadota</taxon>
        <taxon>Gammaproteobacteria</taxon>
        <taxon>Alteromonadales</taxon>
        <taxon>Idiomarinaceae</taxon>
        <taxon>Idiomarina</taxon>
    </lineage>
</organism>
<feature type="transmembrane region" description="Helical" evidence="6">
    <location>
        <begin position="139"/>
        <end position="165"/>
    </location>
</feature>
<dbReference type="Pfam" id="PF07690">
    <property type="entry name" value="MFS_1"/>
    <property type="match status" value="2"/>
</dbReference>
<keyword evidence="9" id="KW-1185">Reference proteome</keyword>
<dbReference type="OrthoDB" id="1404228at2"/>
<feature type="transmembrane region" description="Helical" evidence="6">
    <location>
        <begin position="376"/>
        <end position="396"/>
    </location>
</feature>
<dbReference type="Gene3D" id="1.20.1250.20">
    <property type="entry name" value="MFS general substrate transporter like domains"/>
    <property type="match status" value="1"/>
</dbReference>
<dbReference type="PANTHER" id="PTHR43124:SF3">
    <property type="entry name" value="CHLORAMPHENICOL EFFLUX PUMP RV0191"/>
    <property type="match status" value="1"/>
</dbReference>
<evidence type="ECO:0000313" key="9">
    <source>
        <dbReference type="Proteomes" id="UP000287996"/>
    </source>
</evidence>
<feature type="transmembrane region" description="Helical" evidence="6">
    <location>
        <begin position="285"/>
        <end position="304"/>
    </location>
</feature>
<dbReference type="EMBL" id="PIQH01000001">
    <property type="protein sequence ID" value="RUO81313.1"/>
    <property type="molecule type" value="Genomic_DNA"/>
</dbReference>
<dbReference type="InterPro" id="IPR020846">
    <property type="entry name" value="MFS_dom"/>
</dbReference>
<evidence type="ECO:0000256" key="6">
    <source>
        <dbReference type="SAM" id="Phobius"/>
    </source>
</evidence>
<dbReference type="Proteomes" id="UP000287996">
    <property type="component" value="Unassembled WGS sequence"/>
</dbReference>
<comment type="subcellular location">
    <subcellularLocation>
        <location evidence="1">Cell membrane</location>
        <topology evidence="1">Multi-pass membrane protein</topology>
    </subcellularLocation>
</comment>
<evidence type="ECO:0000256" key="1">
    <source>
        <dbReference type="ARBA" id="ARBA00004651"/>
    </source>
</evidence>
<evidence type="ECO:0000256" key="4">
    <source>
        <dbReference type="ARBA" id="ARBA00022989"/>
    </source>
</evidence>
<evidence type="ECO:0000256" key="3">
    <source>
        <dbReference type="ARBA" id="ARBA00022692"/>
    </source>
</evidence>
<gene>
    <name evidence="8" type="ORF">CWI84_00700</name>
</gene>
<comment type="caution">
    <text evidence="8">The sequence shown here is derived from an EMBL/GenBank/DDBJ whole genome shotgun (WGS) entry which is preliminary data.</text>
</comment>
<dbReference type="PANTHER" id="PTHR43124">
    <property type="entry name" value="PURINE EFFLUX PUMP PBUE"/>
    <property type="match status" value="1"/>
</dbReference>
<reference evidence="8 9" key="1">
    <citation type="journal article" date="2011" name="Front. Microbiol.">
        <title>Genomic signatures of strain selection and enhancement in Bacillus atrophaeus var. globigii, a historical biowarfare simulant.</title>
        <authorList>
            <person name="Gibbons H.S."/>
            <person name="Broomall S.M."/>
            <person name="McNew L.A."/>
            <person name="Daligault H."/>
            <person name="Chapman C."/>
            <person name="Bruce D."/>
            <person name="Karavis M."/>
            <person name="Krepps M."/>
            <person name="McGregor P.A."/>
            <person name="Hong C."/>
            <person name="Park K.H."/>
            <person name="Akmal A."/>
            <person name="Feldman A."/>
            <person name="Lin J.S."/>
            <person name="Chang W.E."/>
            <person name="Higgs B.W."/>
            <person name="Demirev P."/>
            <person name="Lindquist J."/>
            <person name="Liem A."/>
            <person name="Fochler E."/>
            <person name="Read T.D."/>
            <person name="Tapia R."/>
            <person name="Johnson S."/>
            <person name="Bishop-Lilly K.A."/>
            <person name="Detter C."/>
            <person name="Han C."/>
            <person name="Sozhamannan S."/>
            <person name="Rosenzweig C.N."/>
            <person name="Skowronski E.W."/>
        </authorList>
    </citation>
    <scope>NUCLEOTIDE SEQUENCE [LARGE SCALE GENOMIC DNA]</scope>
    <source>
        <strain evidence="8 9">CC-PW-9</strain>
    </source>
</reference>
<feature type="transmembrane region" description="Helical" evidence="6">
    <location>
        <begin position="81"/>
        <end position="112"/>
    </location>
</feature>
<keyword evidence="5 6" id="KW-0472">Membrane</keyword>
<dbReference type="PROSITE" id="PS50850">
    <property type="entry name" value="MFS"/>
    <property type="match status" value="1"/>
</dbReference>
<evidence type="ECO:0000259" key="7">
    <source>
        <dbReference type="PROSITE" id="PS50850"/>
    </source>
</evidence>
<evidence type="ECO:0000313" key="8">
    <source>
        <dbReference type="EMBL" id="RUO81313.1"/>
    </source>
</evidence>
<keyword evidence="4 6" id="KW-1133">Transmembrane helix</keyword>
<feature type="transmembrane region" description="Helical" evidence="6">
    <location>
        <begin position="260"/>
        <end position="278"/>
    </location>
</feature>
<feature type="transmembrane region" description="Helical" evidence="6">
    <location>
        <begin position="344"/>
        <end position="364"/>
    </location>
</feature>
<proteinExistence type="predicted"/>
<dbReference type="AlphaFoldDB" id="A0A432ZTV2"/>
<dbReference type="InterPro" id="IPR011701">
    <property type="entry name" value="MFS"/>
</dbReference>
<feature type="transmembrane region" description="Helical" evidence="6">
    <location>
        <begin position="12"/>
        <end position="36"/>
    </location>
</feature>
<feature type="transmembrane region" description="Helical" evidence="6">
    <location>
        <begin position="171"/>
        <end position="190"/>
    </location>
</feature>
<dbReference type="SUPFAM" id="SSF103473">
    <property type="entry name" value="MFS general substrate transporter"/>
    <property type="match status" value="1"/>
</dbReference>
<keyword evidence="2" id="KW-1003">Cell membrane</keyword>
<sequence length="411" mass="45237">MLNYRQLIRQHWPLLSFGLLTIFFGNIGQSFFISWFSADIQQQLRLNAADYGASYALATLTSGTLLLIWGKVVDDLPLRRVVVGCAIGLIAACLMMTQISGFISLTIGFLLLRFFGQGMLPHISQTTMARFFNRSRGKALSISSSGVPLGEAVLPAILVGIFAALSFDLRWYLLAALVLLGYLPLAFWLLKRSTLTTESEAIDAGPQAHWRRRDVLKDSRFWRILPLVLAGPFMVTALFIQQQSLIASEGWSQQSLATAFILYGIGHWLMSVVAGSMIDRFTARRLLPIMVLPLGAAMALITLTNGSWTVMPFMLLLGIGIGATAPTASALWPELYGTKFLGAIRSLTTSLMIFSTASAPWIYGMLVDYLGWQPDQIFALFTAWILLAVLSARSGLKEGLSGFMLNKPNDH</sequence>
<keyword evidence="3 6" id="KW-0812">Transmembrane</keyword>
<dbReference type="GO" id="GO:0005886">
    <property type="term" value="C:plasma membrane"/>
    <property type="evidence" value="ECO:0007669"/>
    <property type="project" value="UniProtKB-SubCell"/>
</dbReference>
<feature type="transmembrane region" description="Helical" evidence="6">
    <location>
        <begin position="48"/>
        <end position="69"/>
    </location>
</feature>
<dbReference type="InterPro" id="IPR036259">
    <property type="entry name" value="MFS_trans_sf"/>
</dbReference>
<name>A0A432ZTV2_9GAMM</name>
<dbReference type="RefSeq" id="WP_126840658.1">
    <property type="nucleotide sequence ID" value="NZ_PIQH01000001.1"/>
</dbReference>
<accession>A0A432ZTV2</accession>
<protein>
    <submittedName>
        <fullName evidence="8">MFS transporter</fullName>
    </submittedName>
</protein>
<feature type="transmembrane region" description="Helical" evidence="6">
    <location>
        <begin position="310"/>
        <end position="332"/>
    </location>
</feature>
<dbReference type="InterPro" id="IPR050189">
    <property type="entry name" value="MFS_Efflux_Transporters"/>
</dbReference>
<evidence type="ECO:0000256" key="5">
    <source>
        <dbReference type="ARBA" id="ARBA00023136"/>
    </source>
</evidence>
<evidence type="ECO:0000256" key="2">
    <source>
        <dbReference type="ARBA" id="ARBA00022475"/>
    </source>
</evidence>
<dbReference type="GO" id="GO:0022857">
    <property type="term" value="F:transmembrane transporter activity"/>
    <property type="evidence" value="ECO:0007669"/>
    <property type="project" value="InterPro"/>
</dbReference>
<feature type="domain" description="Major facilitator superfamily (MFS) profile" evidence="7">
    <location>
        <begin position="14"/>
        <end position="400"/>
    </location>
</feature>